<sequence>MSARLGTDQISFHVGEHAVTSRCALHPDFTESYPYGHDRLVPATWFVRVLTEHLNNHPAATPDTPAVEQPAPDQAGVLSTAPALPLDEFGREVVARCRWATDINDDDPRGDWPLALRLAVALVLGNTNYLLDMGPGPGYTPDQAAVQLVRSMTHPPANLRSWIEAIRNEIKPPQPGSPHAPWLPPKQLRTDL</sequence>
<evidence type="ECO:0000256" key="1">
    <source>
        <dbReference type="SAM" id="MobiDB-lite"/>
    </source>
</evidence>
<dbReference type="AlphaFoldDB" id="A0A919MNY8"/>
<proteinExistence type="predicted"/>
<dbReference type="Proteomes" id="UP000647172">
    <property type="component" value="Unassembled WGS sequence"/>
</dbReference>
<reference evidence="2" key="1">
    <citation type="submission" date="2021-01" db="EMBL/GenBank/DDBJ databases">
        <title>Whole genome shotgun sequence of Actinoplanes nipponensis NBRC 14063.</title>
        <authorList>
            <person name="Komaki H."/>
            <person name="Tamura T."/>
        </authorList>
    </citation>
    <scope>NUCLEOTIDE SEQUENCE</scope>
    <source>
        <strain evidence="2">NBRC 14063</strain>
    </source>
</reference>
<dbReference type="EMBL" id="BOMQ01000060">
    <property type="protein sequence ID" value="GIE51487.1"/>
    <property type="molecule type" value="Genomic_DNA"/>
</dbReference>
<organism evidence="2 3">
    <name type="scientific">Actinoplanes nipponensis</name>
    <dbReference type="NCBI Taxonomy" id="135950"/>
    <lineage>
        <taxon>Bacteria</taxon>
        <taxon>Bacillati</taxon>
        <taxon>Actinomycetota</taxon>
        <taxon>Actinomycetes</taxon>
        <taxon>Micromonosporales</taxon>
        <taxon>Micromonosporaceae</taxon>
        <taxon>Actinoplanes</taxon>
    </lineage>
</organism>
<feature type="region of interest" description="Disordered" evidence="1">
    <location>
        <begin position="169"/>
        <end position="192"/>
    </location>
</feature>
<feature type="compositionally biased region" description="Pro residues" evidence="1">
    <location>
        <begin position="172"/>
        <end position="184"/>
    </location>
</feature>
<dbReference type="RefSeq" id="WP_203772085.1">
    <property type="nucleotide sequence ID" value="NZ_BAAAYJ010000099.1"/>
</dbReference>
<evidence type="ECO:0000313" key="3">
    <source>
        <dbReference type="Proteomes" id="UP000647172"/>
    </source>
</evidence>
<name>A0A919MNY8_9ACTN</name>
<evidence type="ECO:0000313" key="2">
    <source>
        <dbReference type="EMBL" id="GIE51487.1"/>
    </source>
</evidence>
<comment type="caution">
    <text evidence="2">The sequence shown here is derived from an EMBL/GenBank/DDBJ whole genome shotgun (WGS) entry which is preliminary data.</text>
</comment>
<keyword evidence="3" id="KW-1185">Reference proteome</keyword>
<protein>
    <submittedName>
        <fullName evidence="2">Uncharacterized protein</fullName>
    </submittedName>
</protein>
<accession>A0A919MNY8</accession>
<gene>
    <name evidence="2" type="ORF">Ani05nite_50210</name>
</gene>